<sequence length="208" mass="22291">MAAPRGDSGPETDTDSDSSGEAAARFREAAWDCAAQAATVLLRGGKGRRSAGLCSLLPAEVTIVILNRREVNGHDEDGNELQTTPEFRAHVAKKLGAMLDGFITVLKDSSGPSQTSVQWSDSGDDGFRLFSSSVPGDCGKLEPCPAAKRRQPSSSSDTDSDQEWQRYQEAAVSAADILKQSGFPVLSQDSSRDQSQGYVEHSQKKKKK</sequence>
<dbReference type="AlphaFoldDB" id="A0A7L3SBV4"/>
<evidence type="ECO:0000256" key="4">
    <source>
        <dbReference type="ARBA" id="ARBA00022473"/>
    </source>
</evidence>
<evidence type="ECO:0000256" key="6">
    <source>
        <dbReference type="ARBA" id="ARBA00023242"/>
    </source>
</evidence>
<evidence type="ECO:0000256" key="5">
    <source>
        <dbReference type="ARBA" id="ARBA00022687"/>
    </source>
</evidence>
<dbReference type="PANTHER" id="PTHR14482:SF0">
    <property type="entry name" value="PROTEIN CUSTOS"/>
    <property type="match status" value="1"/>
</dbReference>
<evidence type="ECO:0000256" key="1">
    <source>
        <dbReference type="ARBA" id="ARBA00004259"/>
    </source>
</evidence>
<accession>A0A7L3SBV4</accession>
<name>A0A7L3SBV4_RISTR</name>
<dbReference type="GO" id="GO:0060061">
    <property type="term" value="P:Spemann organizer formation"/>
    <property type="evidence" value="ECO:0007669"/>
    <property type="project" value="TreeGrafter"/>
</dbReference>
<keyword evidence="4" id="KW-0217">Developmental protein</keyword>
<comment type="caution">
    <text evidence="8">The sequence shown here is derived from an EMBL/GenBank/DDBJ whole genome shotgun (WGS) entry which is preliminary data.</text>
</comment>
<feature type="region of interest" description="Disordered" evidence="7">
    <location>
        <begin position="141"/>
        <end position="168"/>
    </location>
</feature>
<comment type="similarity">
    <text evidence="2">Belongs to the CUSTOS family.</text>
</comment>
<dbReference type="Pfam" id="PF23999">
    <property type="entry name" value="CUSTOS"/>
    <property type="match status" value="1"/>
</dbReference>
<evidence type="ECO:0000256" key="3">
    <source>
        <dbReference type="ARBA" id="ARBA00013465"/>
    </source>
</evidence>
<feature type="region of interest" description="Disordered" evidence="7">
    <location>
        <begin position="1"/>
        <end position="23"/>
    </location>
</feature>
<feature type="non-terminal residue" evidence="8">
    <location>
        <position position="1"/>
    </location>
</feature>
<dbReference type="GO" id="GO:0030178">
    <property type="term" value="P:negative regulation of Wnt signaling pathway"/>
    <property type="evidence" value="ECO:0007669"/>
    <property type="project" value="TreeGrafter"/>
</dbReference>
<organism evidence="8 9">
    <name type="scientific">Rissa tridactyla</name>
    <name type="common">Black-legged kittiwake</name>
    <name type="synonym">Larus tridactyla</name>
    <dbReference type="NCBI Taxonomy" id="75485"/>
    <lineage>
        <taxon>Eukaryota</taxon>
        <taxon>Metazoa</taxon>
        <taxon>Chordata</taxon>
        <taxon>Craniata</taxon>
        <taxon>Vertebrata</taxon>
        <taxon>Euteleostomi</taxon>
        <taxon>Archelosauria</taxon>
        <taxon>Archosauria</taxon>
        <taxon>Dinosauria</taxon>
        <taxon>Saurischia</taxon>
        <taxon>Theropoda</taxon>
        <taxon>Coelurosauria</taxon>
        <taxon>Aves</taxon>
        <taxon>Neognathae</taxon>
        <taxon>Neoaves</taxon>
        <taxon>Charadriiformes</taxon>
        <taxon>Laridae</taxon>
        <taxon>Rissa</taxon>
    </lineage>
</organism>
<evidence type="ECO:0000256" key="7">
    <source>
        <dbReference type="SAM" id="MobiDB-lite"/>
    </source>
</evidence>
<protein>
    <recommendedName>
        <fullName evidence="3">Protein CUSTOS</fullName>
    </recommendedName>
</protein>
<dbReference type="GO" id="GO:0005635">
    <property type="term" value="C:nuclear envelope"/>
    <property type="evidence" value="ECO:0007669"/>
    <property type="project" value="UniProtKB-SubCell"/>
</dbReference>
<evidence type="ECO:0000313" key="9">
    <source>
        <dbReference type="Proteomes" id="UP000540089"/>
    </source>
</evidence>
<keyword evidence="9" id="KW-1185">Reference proteome</keyword>
<feature type="region of interest" description="Disordered" evidence="7">
    <location>
        <begin position="183"/>
        <end position="208"/>
    </location>
</feature>
<evidence type="ECO:0000256" key="2">
    <source>
        <dbReference type="ARBA" id="ARBA00008632"/>
    </source>
</evidence>
<evidence type="ECO:0000313" key="8">
    <source>
        <dbReference type="EMBL" id="NXV25616.1"/>
    </source>
</evidence>
<feature type="non-terminal residue" evidence="8">
    <location>
        <position position="208"/>
    </location>
</feature>
<keyword evidence="5" id="KW-0879">Wnt signaling pathway</keyword>
<dbReference type="GO" id="GO:0016055">
    <property type="term" value="P:Wnt signaling pathway"/>
    <property type="evidence" value="ECO:0007669"/>
    <property type="project" value="UniProtKB-KW"/>
</dbReference>
<dbReference type="PANTHER" id="PTHR14482">
    <property type="entry name" value="CHROMOSOME 12 ORF 43 HOMOLOG"/>
    <property type="match status" value="1"/>
</dbReference>
<reference evidence="8 9" key="1">
    <citation type="submission" date="2019-09" db="EMBL/GenBank/DDBJ databases">
        <title>Bird 10,000 Genomes (B10K) Project - Family phase.</title>
        <authorList>
            <person name="Zhang G."/>
        </authorList>
    </citation>
    <scope>NUCLEOTIDE SEQUENCE [LARGE SCALE GENOMIC DNA]</scope>
    <source>
        <strain evidence="8">OUT-0021</strain>
        <tissue evidence="8">Blood</tissue>
    </source>
</reference>
<dbReference type="Proteomes" id="UP000540089">
    <property type="component" value="Unassembled WGS sequence"/>
</dbReference>
<dbReference type="InterPro" id="IPR026694">
    <property type="entry name" value="CUSTOS"/>
</dbReference>
<keyword evidence="6" id="KW-0539">Nucleus</keyword>
<gene>
    <name evidence="8" type="primary">Custos</name>
    <name evidence="8" type="ORF">RISTRI_R06944</name>
</gene>
<comment type="subcellular location">
    <subcellularLocation>
        <location evidence="1">Nucleus envelope</location>
    </subcellularLocation>
</comment>
<proteinExistence type="inferred from homology"/>
<feature type="compositionally biased region" description="Polar residues" evidence="7">
    <location>
        <begin position="187"/>
        <end position="197"/>
    </location>
</feature>
<dbReference type="EMBL" id="VZUC01000001">
    <property type="protein sequence ID" value="NXV25616.1"/>
    <property type="molecule type" value="Genomic_DNA"/>
</dbReference>